<comment type="caution">
    <text evidence="5">The sequence shown here is derived from an EMBL/GenBank/DDBJ whole genome shotgun (WGS) entry which is preliminary data.</text>
</comment>
<keyword evidence="6" id="KW-1185">Reference proteome</keyword>
<dbReference type="EMBL" id="JAGHQM010000543">
    <property type="protein sequence ID" value="KAH0559681.1"/>
    <property type="molecule type" value="Genomic_DNA"/>
</dbReference>
<evidence type="ECO:0000256" key="1">
    <source>
        <dbReference type="ARBA" id="ARBA00022737"/>
    </source>
</evidence>
<evidence type="ECO:0008006" key="7">
    <source>
        <dbReference type="Google" id="ProtNLM"/>
    </source>
</evidence>
<organism evidence="5 6">
    <name type="scientific">Trichoglossum hirsutum</name>
    <dbReference type="NCBI Taxonomy" id="265104"/>
    <lineage>
        <taxon>Eukaryota</taxon>
        <taxon>Fungi</taxon>
        <taxon>Dikarya</taxon>
        <taxon>Ascomycota</taxon>
        <taxon>Pezizomycotina</taxon>
        <taxon>Geoglossomycetes</taxon>
        <taxon>Geoglossales</taxon>
        <taxon>Geoglossaceae</taxon>
        <taxon>Trichoglossum</taxon>
    </lineage>
</organism>
<protein>
    <recommendedName>
        <fullName evidence="7">Nucleoside phosphorylase domain-containing protein</fullName>
    </recommendedName>
</protein>
<accession>A0A9P8RQN3</accession>
<dbReference type="InterPro" id="IPR056884">
    <property type="entry name" value="NPHP3-like_N"/>
</dbReference>
<gene>
    <name evidence="5" type="ORF">GP486_003801</name>
</gene>
<evidence type="ECO:0000256" key="2">
    <source>
        <dbReference type="SAM" id="Phobius"/>
    </source>
</evidence>
<dbReference type="SUPFAM" id="SSF52540">
    <property type="entry name" value="P-loop containing nucleoside triphosphate hydrolases"/>
    <property type="match status" value="1"/>
</dbReference>
<evidence type="ECO:0000313" key="5">
    <source>
        <dbReference type="EMBL" id="KAH0559681.1"/>
    </source>
</evidence>
<dbReference type="GO" id="GO:0003824">
    <property type="term" value="F:catalytic activity"/>
    <property type="evidence" value="ECO:0007669"/>
    <property type="project" value="InterPro"/>
</dbReference>
<keyword evidence="2" id="KW-0812">Transmembrane</keyword>
<feature type="transmembrane region" description="Helical" evidence="2">
    <location>
        <begin position="212"/>
        <end position="233"/>
    </location>
</feature>
<dbReference type="InterPro" id="IPR053137">
    <property type="entry name" value="NLR-like"/>
</dbReference>
<proteinExistence type="predicted"/>
<dbReference type="Pfam" id="PF24883">
    <property type="entry name" value="NPHP3_N"/>
    <property type="match status" value="1"/>
</dbReference>
<dbReference type="InterPro" id="IPR000845">
    <property type="entry name" value="Nucleoside_phosphorylase_d"/>
</dbReference>
<feature type="domain" description="Nucleoside phosphorylase" evidence="3">
    <location>
        <begin position="241"/>
        <end position="334"/>
    </location>
</feature>
<keyword evidence="2" id="KW-1133">Transmembrane helix</keyword>
<dbReference type="PANTHER" id="PTHR46082:SF11">
    <property type="entry name" value="AAA+ ATPASE DOMAIN-CONTAINING PROTEIN-RELATED"/>
    <property type="match status" value="1"/>
</dbReference>
<dbReference type="InterPro" id="IPR035994">
    <property type="entry name" value="Nucleoside_phosphorylase_sf"/>
</dbReference>
<dbReference type="GO" id="GO:0009116">
    <property type="term" value="P:nucleoside metabolic process"/>
    <property type="evidence" value="ECO:0007669"/>
    <property type="project" value="InterPro"/>
</dbReference>
<dbReference type="Gene3D" id="3.40.50.1580">
    <property type="entry name" value="Nucleoside phosphorylase domain"/>
    <property type="match status" value="1"/>
</dbReference>
<evidence type="ECO:0000259" key="4">
    <source>
        <dbReference type="Pfam" id="PF24883"/>
    </source>
</evidence>
<reference evidence="5" key="1">
    <citation type="submission" date="2021-03" db="EMBL/GenBank/DDBJ databases">
        <title>Comparative genomics and phylogenomic investigation of the class Geoglossomycetes provide insights into ecological specialization and systematics.</title>
        <authorList>
            <person name="Melie T."/>
            <person name="Pirro S."/>
            <person name="Miller A.N."/>
            <person name="Quandt A."/>
        </authorList>
    </citation>
    <scope>NUCLEOTIDE SEQUENCE</scope>
    <source>
        <strain evidence="5">CAQ_001_2017</strain>
    </source>
</reference>
<feature type="domain" description="Nucleoside phosphorylase" evidence="3">
    <location>
        <begin position="34"/>
        <end position="125"/>
    </location>
</feature>
<dbReference type="SUPFAM" id="SSF53167">
    <property type="entry name" value="Purine and uridine phosphorylases"/>
    <property type="match status" value="1"/>
</dbReference>
<keyword evidence="2" id="KW-0472">Membrane</keyword>
<dbReference type="PANTHER" id="PTHR46082">
    <property type="entry name" value="ATP/GTP-BINDING PROTEIN-RELATED"/>
    <property type="match status" value="1"/>
</dbReference>
<evidence type="ECO:0000259" key="3">
    <source>
        <dbReference type="Pfam" id="PF01048"/>
    </source>
</evidence>
<dbReference type="Proteomes" id="UP000750711">
    <property type="component" value="Unassembled WGS sequence"/>
</dbReference>
<sequence>MATQTAIKPRTHNDYTVGWVCALPKEQTAATAMLDRIHPDLTKPPNDPNTYTLGSIGKQNVVISCLPKGMIGNNSAAIFATQMARTFPSVKVGLMVGIGGGIPPKVRLGDVVISAPAGQYQGVVQWDLGKTEKGGKFRRIGGLNSPPSALLTALTKMETKIRMNGSKIPQYLDDLEKKWPNLVPEYTRSTSLKDPLFVTDSLYRDRGIWQTVFSVLWEGILAFLGILLGWGALASIDHGANGVASSQIKSRDMHVHYGLIASGNQVIKDAGFRDRLNESLGGNVLCVEMEAAGLMNNFPCIVIRGICDYADSQKNDDWQEYAAAVAAACAKELLEYVQPSDLDGECPIKDILGQVLDAVSRTGAIVETVRSRLDQKDDLEILNWITPFEHGPQQSDYFRKRQPGTGQWLLRSAEFQEWLETSKQILFCPGIPGAGKTILTSIVINDLYNRFRGDTTVGIAYVYCNYQQKDEQRVDNLLSSLLKQLAESQSSLPGSVKDLYNQHKQKRIRPSLDEILRVLRSVAMIFSRAFIIVDALDECQVSDNCRARFLSELFILQMHGANIFATSRFIPEILDRFETSVSVEIRAANDDVAKYIEGHVGQLPSIVKENQQLQGEIKAGISEAVDGMYVLS</sequence>
<dbReference type="InterPro" id="IPR027417">
    <property type="entry name" value="P-loop_NTPase"/>
</dbReference>
<dbReference type="AlphaFoldDB" id="A0A9P8RQN3"/>
<name>A0A9P8RQN3_9PEZI</name>
<keyword evidence="1" id="KW-0677">Repeat</keyword>
<dbReference type="Gene3D" id="3.40.50.300">
    <property type="entry name" value="P-loop containing nucleotide triphosphate hydrolases"/>
    <property type="match status" value="1"/>
</dbReference>
<feature type="domain" description="Nephrocystin 3-like N-terminal" evidence="4">
    <location>
        <begin position="404"/>
        <end position="568"/>
    </location>
</feature>
<evidence type="ECO:0000313" key="6">
    <source>
        <dbReference type="Proteomes" id="UP000750711"/>
    </source>
</evidence>
<dbReference type="Pfam" id="PF01048">
    <property type="entry name" value="PNP_UDP_1"/>
    <property type="match status" value="2"/>
</dbReference>